<evidence type="ECO:0000259" key="2">
    <source>
        <dbReference type="Pfam" id="PF10033"/>
    </source>
</evidence>
<dbReference type="GO" id="GO:1990316">
    <property type="term" value="C:Atg1/ULK1 kinase complex"/>
    <property type="evidence" value="ECO:0007669"/>
    <property type="project" value="InterPro"/>
</dbReference>
<comment type="caution">
    <text evidence="3">The sequence shown here is derived from an EMBL/GenBank/DDBJ whole genome shotgun (WGS) entry which is preliminary data.</text>
</comment>
<evidence type="ECO:0000313" key="4">
    <source>
        <dbReference type="Proteomes" id="UP000824469"/>
    </source>
</evidence>
<dbReference type="Gene3D" id="3.30.900.10">
    <property type="entry name" value="HORMA domain"/>
    <property type="match status" value="1"/>
</dbReference>
<evidence type="ECO:0000313" key="3">
    <source>
        <dbReference type="EMBL" id="KAH9302583.1"/>
    </source>
</evidence>
<reference evidence="3 4" key="1">
    <citation type="journal article" date="2021" name="Nat. Plants">
        <title>The Taxus genome provides insights into paclitaxel biosynthesis.</title>
        <authorList>
            <person name="Xiong X."/>
            <person name="Gou J."/>
            <person name="Liao Q."/>
            <person name="Li Y."/>
            <person name="Zhou Q."/>
            <person name="Bi G."/>
            <person name="Li C."/>
            <person name="Du R."/>
            <person name="Wang X."/>
            <person name="Sun T."/>
            <person name="Guo L."/>
            <person name="Liang H."/>
            <person name="Lu P."/>
            <person name="Wu Y."/>
            <person name="Zhang Z."/>
            <person name="Ro D.K."/>
            <person name="Shang Y."/>
            <person name="Huang S."/>
            <person name="Yan J."/>
        </authorList>
    </citation>
    <scope>NUCLEOTIDE SEQUENCE [LARGE SCALE GENOMIC DNA]</scope>
    <source>
        <strain evidence="3">Ta-2019</strain>
    </source>
</reference>
<keyword evidence="4" id="KW-1185">Reference proteome</keyword>
<dbReference type="InterPro" id="IPR036570">
    <property type="entry name" value="HORMA_dom_sf"/>
</dbReference>
<accession>A0AA38CTT2</accession>
<protein>
    <recommendedName>
        <fullName evidence="2">Autophagy-related protein 13 N-terminal domain-containing protein</fullName>
    </recommendedName>
</protein>
<dbReference type="EMBL" id="JAHRHJ020000009">
    <property type="protein sequence ID" value="KAH9302583.1"/>
    <property type="molecule type" value="Genomic_DNA"/>
</dbReference>
<dbReference type="InterPro" id="IPR040182">
    <property type="entry name" value="ATG13"/>
</dbReference>
<feature type="domain" description="Autophagy-related protein 13 N-terminal" evidence="2">
    <location>
        <begin position="17"/>
        <end position="235"/>
    </location>
</feature>
<name>A0AA38CTT2_TAXCH</name>
<organism evidence="3 4">
    <name type="scientific">Taxus chinensis</name>
    <name type="common">Chinese yew</name>
    <name type="synonym">Taxus wallichiana var. chinensis</name>
    <dbReference type="NCBI Taxonomy" id="29808"/>
    <lineage>
        <taxon>Eukaryota</taxon>
        <taxon>Viridiplantae</taxon>
        <taxon>Streptophyta</taxon>
        <taxon>Embryophyta</taxon>
        <taxon>Tracheophyta</taxon>
        <taxon>Spermatophyta</taxon>
        <taxon>Pinopsida</taxon>
        <taxon>Pinidae</taxon>
        <taxon>Conifers II</taxon>
        <taxon>Cupressales</taxon>
        <taxon>Taxaceae</taxon>
        <taxon>Taxus</taxon>
    </lineage>
</organism>
<dbReference type="OMA" id="RSFECIN"/>
<gene>
    <name evidence="3" type="ORF">KI387_014166</name>
</gene>
<evidence type="ECO:0000256" key="1">
    <source>
        <dbReference type="ARBA" id="ARBA00023006"/>
    </source>
</evidence>
<keyword evidence="1" id="KW-0072">Autophagy</keyword>
<dbReference type="InterPro" id="IPR018731">
    <property type="entry name" value="Atg13_N"/>
</dbReference>
<dbReference type="Proteomes" id="UP000824469">
    <property type="component" value="Unassembled WGS sequence"/>
</dbReference>
<dbReference type="PANTHER" id="PTHR13430">
    <property type="match status" value="1"/>
</dbReference>
<dbReference type="AlphaFoldDB" id="A0AA38CTT2"/>
<dbReference type="Pfam" id="PF10033">
    <property type="entry name" value="ATG13"/>
    <property type="match status" value="1"/>
</dbReference>
<dbReference type="GO" id="GO:0000045">
    <property type="term" value="P:autophagosome assembly"/>
    <property type="evidence" value="ECO:0007669"/>
    <property type="project" value="InterPro"/>
</dbReference>
<sequence length="534" mass="59620">MEAAMEKDLKSKLDQIVQDLFVKSIQIILQSRIPVTGQSSAESKASSSSSSSSKRTRWDHRFNLALAEFHKDVDALAACKKSGFRSVVLDVLLVQSQHQQTESGFKHGTLQNFWKRVLSHQENRKSVLERWILQYVSHDNAQNDTSGIERMIVKVYKSTMILLRSLVSMTRLLPAYQAFQLANSSSYGKFFGLSYRFLPLPRPLPQGEGIRMKSYKFTPIESPFGKICLSVDYRSLIASDFNVSSGSGLPRVMTDYYTGGPTTDQVKTSSDRCYSTNMMLNFGGSLPITQRVSPALPHDSYMDKKLTDCKCATSPRHSYLQRALQTIPLSGSRSCRCIKSSPQEQFHHAALFTRQTESVARSFLGGNAVLMFSGAHDYWSEAEVAPSLPFAIDNDGCVNFSNSLNSNQSAQINEAKAKEVAAFQIPREAAIGAMVDLFKFAPPLRQFTTLDSSQDFLKLPKALLQKDGNIHTCPCKAQTSVLPMENSYLELLNYPKQGTPGSCSKITADQALKELDMYRDVKNKILSKRDNDIK</sequence>
<proteinExistence type="predicted"/>
<dbReference type="PANTHER" id="PTHR13430:SF4">
    <property type="entry name" value="AUTOPHAGY-RELATED PROTEIN 13"/>
    <property type="match status" value="1"/>
</dbReference>